<dbReference type="InterPro" id="IPR025478">
    <property type="entry name" value="COP23"/>
</dbReference>
<dbReference type="KEGG" id="ter:Tery_2621"/>
<dbReference type="AlphaFoldDB" id="Q111K8"/>
<name>Q111K8_TRIEI</name>
<sequence>MDIVGFGIDLAQVWSPSLLIKKTDRFSCELQDNTKVWTVMYDGDQGKKPWLGIVKKMGGGWTTARRCEEVERRLEYLRKHGLYTLEYRKDPNTPLQEVICAKTLKSGNNCPLLLTLDQGVDGYQALVDMTNALFSDETFEQNSEARLANSNFSRELPVVYLEPFLAKEDRLARN</sequence>
<proteinExistence type="predicted"/>
<dbReference type="HOGENOM" id="CLU_131576_0_0_3"/>
<dbReference type="EMBL" id="CP000393">
    <property type="protein sequence ID" value="ABG51816.1"/>
    <property type="molecule type" value="Genomic_DNA"/>
</dbReference>
<protein>
    <submittedName>
        <fullName evidence="1">Uncharacterized protein</fullName>
    </submittedName>
</protein>
<gene>
    <name evidence="1" type="ordered locus">Tery_2621</name>
</gene>
<dbReference type="eggNOG" id="ENOG5033HRE">
    <property type="taxonomic scope" value="Bacteria"/>
</dbReference>
<accession>Q111K8</accession>
<evidence type="ECO:0000313" key="1">
    <source>
        <dbReference type="EMBL" id="ABG51816.1"/>
    </source>
</evidence>
<dbReference type="Pfam" id="PF14218">
    <property type="entry name" value="COP23"/>
    <property type="match status" value="1"/>
</dbReference>
<organism evidence="1">
    <name type="scientific">Trichodesmium erythraeum (strain IMS101)</name>
    <dbReference type="NCBI Taxonomy" id="203124"/>
    <lineage>
        <taxon>Bacteria</taxon>
        <taxon>Bacillati</taxon>
        <taxon>Cyanobacteriota</taxon>
        <taxon>Cyanophyceae</taxon>
        <taxon>Oscillatoriophycideae</taxon>
        <taxon>Oscillatoriales</taxon>
        <taxon>Microcoleaceae</taxon>
        <taxon>Trichodesmium</taxon>
    </lineage>
</organism>
<reference evidence="1" key="1">
    <citation type="submission" date="2006-06" db="EMBL/GenBank/DDBJ databases">
        <title>Complete sequence of Trichodesmium erythraeum IMS101.</title>
        <authorList>
            <consortium name="US DOE Joint Genome Institute"/>
            <person name="Copeland A."/>
            <person name="Lucas S."/>
            <person name="Lapidus A."/>
            <person name="Barry K."/>
            <person name="Detter J.C."/>
            <person name="Glavina del Rio T."/>
            <person name="Hammon N."/>
            <person name="Israni S."/>
            <person name="Dalin E."/>
            <person name="Tice H."/>
            <person name="Pitluck S."/>
            <person name="Kiss H."/>
            <person name="Munk A.C."/>
            <person name="Brettin T."/>
            <person name="Bruce D."/>
            <person name="Han C."/>
            <person name="Tapia R."/>
            <person name="Gilna P."/>
            <person name="Schmutz J."/>
            <person name="Larimer F."/>
            <person name="Land M."/>
            <person name="Hauser L."/>
            <person name="Kyrpides N."/>
            <person name="Kim E."/>
            <person name="Richardson P."/>
        </authorList>
    </citation>
    <scope>NUCLEOTIDE SEQUENCE [LARGE SCALE GENOMIC DNA]</scope>
    <source>
        <strain evidence="1">IMS101</strain>
    </source>
</reference>